<dbReference type="Proteomes" id="UP000236752">
    <property type="component" value="Unassembled WGS sequence"/>
</dbReference>
<organism evidence="3 4">
    <name type="scientific">Thalassococcus halodurans</name>
    <dbReference type="NCBI Taxonomy" id="373675"/>
    <lineage>
        <taxon>Bacteria</taxon>
        <taxon>Pseudomonadati</taxon>
        <taxon>Pseudomonadota</taxon>
        <taxon>Alphaproteobacteria</taxon>
        <taxon>Rhodobacterales</taxon>
        <taxon>Roseobacteraceae</taxon>
        <taxon>Thalassococcus</taxon>
    </lineage>
</organism>
<feature type="chain" id="PRO_5009291946" evidence="1">
    <location>
        <begin position="24"/>
        <end position="204"/>
    </location>
</feature>
<evidence type="ECO:0000256" key="1">
    <source>
        <dbReference type="SAM" id="SignalP"/>
    </source>
</evidence>
<dbReference type="AlphaFoldDB" id="A0A1H5ZU24"/>
<evidence type="ECO:0000313" key="3">
    <source>
        <dbReference type="EMBL" id="SEG38936.1"/>
    </source>
</evidence>
<feature type="domain" description="ABC-type transport auxiliary lipoprotein component" evidence="2">
    <location>
        <begin position="50"/>
        <end position="195"/>
    </location>
</feature>
<sequence>MFRLPLIALLVSASLSGCSAISAFTEATEVLDVYELRAPEDIGPLGRSLPYDVTVELPTTTGALDTDRMMIKPGALSAQYLPSARWGETVPVMVQSLILRSLQQTEALRYVGREPLGLSGDVAVVTDVIDFQAETAPDTDTAEVKLRLSVQLVREQDIRILASRTFTATAPSASLDNADVVAAFDAASNSMMRDITDWIVGGLR</sequence>
<keyword evidence="4" id="KW-1185">Reference proteome</keyword>
<evidence type="ECO:0000259" key="2">
    <source>
        <dbReference type="Pfam" id="PF03886"/>
    </source>
</evidence>
<protein>
    <submittedName>
        <fullName evidence="3">Cholesterol transport system auxiliary component</fullName>
    </submittedName>
</protein>
<dbReference type="Gene3D" id="3.40.50.10610">
    <property type="entry name" value="ABC-type transport auxiliary lipoprotein component"/>
    <property type="match status" value="1"/>
</dbReference>
<reference evidence="3 4" key="1">
    <citation type="submission" date="2016-10" db="EMBL/GenBank/DDBJ databases">
        <authorList>
            <person name="de Groot N.N."/>
        </authorList>
    </citation>
    <scope>NUCLEOTIDE SEQUENCE [LARGE SCALE GENOMIC DNA]</scope>
    <source>
        <strain evidence="3 4">DSM 26915</strain>
    </source>
</reference>
<dbReference type="PROSITE" id="PS51257">
    <property type="entry name" value="PROKAR_LIPOPROTEIN"/>
    <property type="match status" value="1"/>
</dbReference>
<dbReference type="InterPro" id="IPR005586">
    <property type="entry name" value="ABC_trans_aux"/>
</dbReference>
<dbReference type="RefSeq" id="WP_103910938.1">
    <property type="nucleotide sequence ID" value="NZ_FNUZ01000004.1"/>
</dbReference>
<gene>
    <name evidence="3" type="ORF">SAMN04488045_2605</name>
</gene>
<dbReference type="Pfam" id="PF03886">
    <property type="entry name" value="ABC_trans_aux"/>
    <property type="match status" value="1"/>
</dbReference>
<dbReference type="SUPFAM" id="SSF159594">
    <property type="entry name" value="XCC0632-like"/>
    <property type="match status" value="1"/>
</dbReference>
<keyword evidence="1" id="KW-0732">Signal</keyword>
<accession>A0A1H5ZU24</accession>
<name>A0A1H5ZU24_9RHOB</name>
<dbReference type="OrthoDB" id="9808689at2"/>
<evidence type="ECO:0000313" key="4">
    <source>
        <dbReference type="Proteomes" id="UP000236752"/>
    </source>
</evidence>
<dbReference type="EMBL" id="FNUZ01000004">
    <property type="protein sequence ID" value="SEG38936.1"/>
    <property type="molecule type" value="Genomic_DNA"/>
</dbReference>
<feature type="signal peptide" evidence="1">
    <location>
        <begin position="1"/>
        <end position="23"/>
    </location>
</feature>
<proteinExistence type="predicted"/>